<gene>
    <name evidence="1" type="ORF">K8F61_17225</name>
</gene>
<protein>
    <submittedName>
        <fullName evidence="1">Uncharacterized protein</fullName>
    </submittedName>
</protein>
<name>A0ABY3RQZ8_9MICO</name>
<accession>A0ABY3RQZ8</accession>
<dbReference type="Proteomes" id="UP001199642">
    <property type="component" value="Chromosome"/>
</dbReference>
<evidence type="ECO:0000313" key="2">
    <source>
        <dbReference type="Proteomes" id="UP001199642"/>
    </source>
</evidence>
<dbReference type="RefSeq" id="WP_231820063.1">
    <property type="nucleotide sequence ID" value="NZ_CP082781.1"/>
</dbReference>
<organism evidence="1 2">
    <name type="scientific">Microbacterium resistens</name>
    <dbReference type="NCBI Taxonomy" id="156977"/>
    <lineage>
        <taxon>Bacteria</taxon>
        <taxon>Bacillati</taxon>
        <taxon>Actinomycetota</taxon>
        <taxon>Actinomycetes</taxon>
        <taxon>Micrococcales</taxon>
        <taxon>Microbacteriaceae</taxon>
        <taxon>Microbacterium</taxon>
    </lineage>
</organism>
<sequence>MTATQYEVAVETQEAYTSENAEDAVAGLVAYAPIAVGSPGTNLTIVIRLTASGLAQAAADAERAVADLAGMRALALEVSAAGHGLARAEAI</sequence>
<proteinExistence type="predicted"/>
<keyword evidence="2" id="KW-1185">Reference proteome</keyword>
<reference evidence="1 2" key="1">
    <citation type="submission" date="2023-01" db="EMBL/GenBank/DDBJ databases">
        <title>Characterization of estradiol degrading bacteria Microbacterium sp. MZT7 and reveal degrading genes through genome analysis.</title>
        <authorList>
            <person name="Hao P."/>
            <person name="Gao Y."/>
        </authorList>
    </citation>
    <scope>NUCLEOTIDE SEQUENCE [LARGE SCALE GENOMIC DNA]</scope>
    <source>
        <strain evidence="1 2">MZT7</strain>
    </source>
</reference>
<evidence type="ECO:0000313" key="1">
    <source>
        <dbReference type="EMBL" id="UGS26346.1"/>
    </source>
</evidence>
<dbReference type="EMBL" id="CP082781">
    <property type="protein sequence ID" value="UGS26346.1"/>
    <property type="molecule type" value="Genomic_DNA"/>
</dbReference>